<evidence type="ECO:0000313" key="2">
    <source>
        <dbReference type="Proteomes" id="UP000823775"/>
    </source>
</evidence>
<organism evidence="1 2">
    <name type="scientific">Datura stramonium</name>
    <name type="common">Jimsonweed</name>
    <name type="synonym">Common thornapple</name>
    <dbReference type="NCBI Taxonomy" id="4076"/>
    <lineage>
        <taxon>Eukaryota</taxon>
        <taxon>Viridiplantae</taxon>
        <taxon>Streptophyta</taxon>
        <taxon>Embryophyta</taxon>
        <taxon>Tracheophyta</taxon>
        <taxon>Spermatophyta</taxon>
        <taxon>Magnoliopsida</taxon>
        <taxon>eudicotyledons</taxon>
        <taxon>Gunneridae</taxon>
        <taxon>Pentapetalae</taxon>
        <taxon>asterids</taxon>
        <taxon>lamiids</taxon>
        <taxon>Solanales</taxon>
        <taxon>Solanaceae</taxon>
        <taxon>Solanoideae</taxon>
        <taxon>Datureae</taxon>
        <taxon>Datura</taxon>
    </lineage>
</organism>
<evidence type="ECO:0000313" key="1">
    <source>
        <dbReference type="EMBL" id="MCD7446149.1"/>
    </source>
</evidence>
<dbReference type="Proteomes" id="UP000823775">
    <property type="component" value="Unassembled WGS sequence"/>
</dbReference>
<gene>
    <name evidence="1" type="primary">TGA4</name>
    <name evidence="1" type="ORF">HAX54_041534</name>
</gene>
<reference evidence="1 2" key="1">
    <citation type="journal article" date="2021" name="BMC Genomics">
        <title>Datura genome reveals duplications of psychoactive alkaloid biosynthetic genes and high mutation rate following tissue culture.</title>
        <authorList>
            <person name="Rajewski A."/>
            <person name="Carter-House D."/>
            <person name="Stajich J."/>
            <person name="Litt A."/>
        </authorList>
    </citation>
    <scope>NUCLEOTIDE SEQUENCE [LARGE SCALE GENOMIC DNA]</scope>
    <source>
        <strain evidence="1">AR-01</strain>
    </source>
</reference>
<proteinExistence type="predicted"/>
<sequence length="124" mass="13621">MPTGPDTIMEKGLDNEGLIDIAETSKPIEKVLRRLAQNLRLLVKPFAEERPMFSVENNEIEADSVGTRTRTGQKTGGGLDASQLCYSGTASSGTATFDTEYGRWVEEQNKQTNAKECSASFSNW</sequence>
<keyword evidence="2" id="KW-1185">Reference proteome</keyword>
<comment type="caution">
    <text evidence="1">The sequence shown here is derived from an EMBL/GenBank/DDBJ whole genome shotgun (WGS) entry which is preliminary data.</text>
</comment>
<protein>
    <submittedName>
        <fullName evidence="1">Transcription factor</fullName>
    </submittedName>
</protein>
<name>A0ABS8RH11_DATST</name>
<dbReference type="EMBL" id="JACEIK010000006">
    <property type="protein sequence ID" value="MCD7446149.1"/>
    <property type="molecule type" value="Genomic_DNA"/>
</dbReference>
<accession>A0ABS8RH11</accession>